<feature type="compositionally biased region" description="Polar residues" evidence="2">
    <location>
        <begin position="40"/>
        <end position="56"/>
    </location>
</feature>
<dbReference type="OrthoDB" id="2440129at2759"/>
<feature type="compositionally biased region" description="Low complexity" evidence="2">
    <location>
        <begin position="730"/>
        <end position="757"/>
    </location>
</feature>
<proteinExistence type="predicted"/>
<gene>
    <name evidence="4" type="ORF">EMPS_02732</name>
</gene>
<evidence type="ECO:0000313" key="4">
    <source>
        <dbReference type="EMBL" id="GJJ70383.1"/>
    </source>
</evidence>
<keyword evidence="5" id="KW-1185">Reference proteome</keyword>
<dbReference type="EMBL" id="BQFW01000004">
    <property type="protein sequence ID" value="GJJ70383.1"/>
    <property type="molecule type" value="Genomic_DNA"/>
</dbReference>
<feature type="compositionally biased region" description="Low complexity" evidence="2">
    <location>
        <begin position="772"/>
        <end position="810"/>
    </location>
</feature>
<feature type="domain" description="BZIP" evidence="3">
    <location>
        <begin position="281"/>
        <end position="296"/>
    </location>
</feature>
<feature type="compositionally biased region" description="Basic and acidic residues" evidence="2">
    <location>
        <begin position="102"/>
        <end position="115"/>
    </location>
</feature>
<feature type="compositionally biased region" description="Low complexity" evidence="2">
    <location>
        <begin position="835"/>
        <end position="891"/>
    </location>
</feature>
<protein>
    <recommendedName>
        <fullName evidence="3">BZIP domain-containing protein</fullName>
    </recommendedName>
</protein>
<feature type="compositionally biased region" description="Basic and acidic residues" evidence="2">
    <location>
        <begin position="21"/>
        <end position="33"/>
    </location>
</feature>
<feature type="compositionally biased region" description="Polar residues" evidence="2">
    <location>
        <begin position="463"/>
        <end position="484"/>
    </location>
</feature>
<evidence type="ECO:0000256" key="1">
    <source>
        <dbReference type="SAM" id="Coils"/>
    </source>
</evidence>
<evidence type="ECO:0000313" key="5">
    <source>
        <dbReference type="Proteomes" id="UP000827284"/>
    </source>
</evidence>
<reference evidence="4" key="1">
    <citation type="submission" date="2021-11" db="EMBL/GenBank/DDBJ databases">
        <authorList>
            <person name="Herlambang A."/>
            <person name="Guo Y."/>
            <person name="Takashima Y."/>
            <person name="Nishizawa T."/>
        </authorList>
    </citation>
    <scope>NUCLEOTIDE SEQUENCE</scope>
    <source>
        <strain evidence="4">E1425</strain>
    </source>
</reference>
<dbReference type="PROSITE" id="PS00036">
    <property type="entry name" value="BZIP_BASIC"/>
    <property type="match status" value="1"/>
</dbReference>
<dbReference type="InterPro" id="IPR004827">
    <property type="entry name" value="bZIP"/>
</dbReference>
<dbReference type="InterPro" id="IPR046347">
    <property type="entry name" value="bZIP_sf"/>
</dbReference>
<feature type="compositionally biased region" description="Polar residues" evidence="2">
    <location>
        <begin position="554"/>
        <end position="572"/>
    </location>
</feature>
<reference evidence="4" key="2">
    <citation type="journal article" date="2022" name="Microbiol. Resour. Announc.">
        <title>Whole-Genome Sequence of Entomortierella parvispora E1425, a Mucoromycotan Fungus Associated with Burkholderiaceae-Related Endosymbiotic Bacteria.</title>
        <authorList>
            <person name="Herlambang A."/>
            <person name="Guo Y."/>
            <person name="Takashima Y."/>
            <person name="Narisawa K."/>
            <person name="Ohta H."/>
            <person name="Nishizawa T."/>
        </authorList>
    </citation>
    <scope>NUCLEOTIDE SEQUENCE</scope>
    <source>
        <strain evidence="4">E1425</strain>
    </source>
</reference>
<feature type="compositionally biased region" description="Pro residues" evidence="2">
    <location>
        <begin position="1"/>
        <end position="11"/>
    </location>
</feature>
<organism evidence="4 5">
    <name type="scientific">Entomortierella parvispora</name>
    <dbReference type="NCBI Taxonomy" id="205924"/>
    <lineage>
        <taxon>Eukaryota</taxon>
        <taxon>Fungi</taxon>
        <taxon>Fungi incertae sedis</taxon>
        <taxon>Mucoromycota</taxon>
        <taxon>Mortierellomycotina</taxon>
        <taxon>Mortierellomycetes</taxon>
        <taxon>Mortierellales</taxon>
        <taxon>Mortierellaceae</taxon>
        <taxon>Entomortierella</taxon>
    </lineage>
</organism>
<dbReference type="SUPFAM" id="SSF57959">
    <property type="entry name" value="Leucine zipper domain"/>
    <property type="match status" value="1"/>
</dbReference>
<feature type="compositionally biased region" description="Basic and acidic residues" evidence="2">
    <location>
        <begin position="382"/>
        <end position="413"/>
    </location>
</feature>
<feature type="compositionally biased region" description="Low complexity" evidence="2">
    <location>
        <begin position="175"/>
        <end position="209"/>
    </location>
</feature>
<feature type="compositionally biased region" description="Low complexity" evidence="2">
    <location>
        <begin position="422"/>
        <end position="436"/>
    </location>
</feature>
<dbReference type="GO" id="GO:0003700">
    <property type="term" value="F:DNA-binding transcription factor activity"/>
    <property type="evidence" value="ECO:0007669"/>
    <property type="project" value="InterPro"/>
</dbReference>
<name>A0A9P3H5F4_9FUNG</name>
<dbReference type="AlphaFoldDB" id="A0A9P3H5F4"/>
<sequence length="909" mass="97595">MLGPGPGPAPTPSLTLPPLSELDKNLGSESEHRLPHHHSPQSSAVAAGQPRSQSSDPHLHQHFTQQQQQQQQRSQQQQPAQAQQQQQQLPPPPQSSSAHHRAGNDTHSHAYMDHHSQHRSQQPQSPSGQKMYQYDQMNRYYSSTGFPADVHMSSAMAGRSDLNAPREGVQSPPRQQQQQQQQHHEYTVSTTAATKGSSASSAHSYDSTALSQGRSDSRTLQSAHHLSHQRHEPSGYQSGGESANNTDAGAKSGGEGGGSGKASKGAGRGSAGTEHGRNSSKRAAQNRAAQRAFRQRKDLYVRSLEHKAKLLELAEAEIAALVARNQELEAELAATLRSAGRIPSTNPPMEDDVAAASSLIRAANASLGATAPPTSAVGTPYHIRERESDQEWDYGRPRDRDLERDREWSHDSRSGPPSATLPSGPSGPYDPYYHSSAPSAGPHSTRPAIARHSSTQHLHHAYNASSPPLSNGSFKHLSLNSNKSSRYESDQDIEGGLSGQHPPRPHRHLHRNPSESSLNLGRTGTFGSFGSYRDEQQPAVPSMPRLHGDFRSDMVTSPPAQSKSPMSATFAQRSPGHHEPHSASSIQHYPGSPLSPTHERMSLYGPRGSGGSVSSPTSAHGEPVTYDLGKKRPSEGTVNWNGGSGDSSSAGSEAYHSHPHYRSGPLSDGGSGQIYRPAIKKQSSWSSLSDRHRHPSVKKQPSWSSISEHRSHQYHATLRETAQYQRELSSRAASSPGTGAAGSHSASASPAMSSSGPLLGFVPKQHGSMTPSASALTAAAEAARSAAAAANAANAGQVSLPPVSSLSLSSSRRDHAMTSAGEETDEYSEPLSPMQHQQQRFQAQPQHQHGYQHQQQQQQHHQSPQPYQHSQFQQQALHHRASASSLSSPAQGERRPSMPETGSIGSSSS</sequence>
<accession>A0A9P3H5F4</accession>
<feature type="compositionally biased region" description="Polar residues" evidence="2">
    <location>
        <begin position="514"/>
        <end position="528"/>
    </location>
</feature>
<feature type="compositionally biased region" description="Polar residues" evidence="2">
    <location>
        <begin position="135"/>
        <end position="145"/>
    </location>
</feature>
<feature type="compositionally biased region" description="Gly residues" evidence="2">
    <location>
        <begin position="251"/>
        <end position="270"/>
    </location>
</feature>
<dbReference type="Proteomes" id="UP000827284">
    <property type="component" value="Unassembled WGS sequence"/>
</dbReference>
<feature type="compositionally biased region" description="Polar residues" evidence="2">
    <location>
        <begin position="210"/>
        <end position="224"/>
    </location>
</feature>
<comment type="caution">
    <text evidence="4">The sequence shown here is derived from an EMBL/GenBank/DDBJ whole genome shotgun (WGS) entry which is preliminary data.</text>
</comment>
<evidence type="ECO:0000256" key="2">
    <source>
        <dbReference type="SAM" id="MobiDB-lite"/>
    </source>
</evidence>
<feature type="compositionally biased region" description="Low complexity" evidence="2">
    <location>
        <begin position="282"/>
        <end position="291"/>
    </location>
</feature>
<feature type="region of interest" description="Disordered" evidence="2">
    <location>
        <begin position="367"/>
        <end position="909"/>
    </location>
</feature>
<feature type="region of interest" description="Disordered" evidence="2">
    <location>
        <begin position="1"/>
        <end position="291"/>
    </location>
</feature>
<dbReference type="Gene3D" id="1.20.5.170">
    <property type="match status" value="1"/>
</dbReference>
<feature type="compositionally biased region" description="Low complexity" evidence="2">
    <location>
        <begin position="65"/>
        <end position="88"/>
    </location>
</feature>
<keyword evidence="1" id="KW-0175">Coiled coil</keyword>
<feature type="compositionally biased region" description="Polar residues" evidence="2">
    <location>
        <begin position="235"/>
        <end position="247"/>
    </location>
</feature>
<feature type="coiled-coil region" evidence="1">
    <location>
        <begin position="304"/>
        <end position="338"/>
    </location>
</feature>
<evidence type="ECO:0000259" key="3">
    <source>
        <dbReference type="PROSITE" id="PS00036"/>
    </source>
</evidence>